<dbReference type="Pfam" id="PF03372">
    <property type="entry name" value="Exo_endo_phos"/>
    <property type="match status" value="1"/>
</dbReference>
<sequence length="348" mass="39068">MGRKAVFCLLYFLAVVFTGLLLAAAVLSWRASFVSPEQGGFWATIALLLPVVLLANLAALVWWLIRRRWIVALMPLAALLLNMGYVSSMIQLPDFNAPAGSHDIRIATLNVNGFRQLGPKSITAAAVAEMMRNEQVDVLCLQEFLDDGEFPADSIGALFSRRMPYFVSEGNGAVVSRYPILDCKYVRFPDTSNDYLRADLLVEGDTLRIFSVHLQTSGIAQLRRRFQKDYNREAPVDSMLGAVDRNSRIRAAQVREIRAETDASPYPVILAGDFNDTPSSYTYREMKGALTDGFRRCGNGYGGTFRYLGGLLRIDYVFYDDTFECVRYYMPSEVVSDHKVVIAELRFK</sequence>
<keyword evidence="3" id="KW-0255">Endonuclease</keyword>
<accession>A0AA37NN10</accession>
<feature type="transmembrane region" description="Helical" evidence="1">
    <location>
        <begin position="40"/>
        <end position="62"/>
    </location>
</feature>
<dbReference type="AlphaFoldDB" id="A0AA37NN10"/>
<name>A0AA37NN10_9BACT</name>
<dbReference type="Proteomes" id="UP001055105">
    <property type="component" value="Unassembled WGS sequence"/>
</dbReference>
<keyword evidence="3" id="KW-0378">Hydrolase</keyword>
<reference evidence="3" key="1">
    <citation type="submission" date="2022-01" db="EMBL/GenBank/DDBJ databases">
        <title>Novel bile acid biosynthetic pathways are enriched in the microbiome of centenarians.</title>
        <authorList>
            <person name="Sato Y."/>
            <person name="Atarashi K."/>
            <person name="Plichta R.D."/>
            <person name="Arai Y."/>
            <person name="Sasajima S."/>
            <person name="Kearney M.S."/>
            <person name="Suda W."/>
            <person name="Takeshita K."/>
            <person name="Sasaki T."/>
            <person name="Okamoto S."/>
            <person name="Skelly N.A."/>
            <person name="Okamura Y."/>
            <person name="Vlamakis H."/>
            <person name="Li Y."/>
            <person name="Tanoue T."/>
            <person name="Takei H."/>
            <person name="Nittono H."/>
            <person name="Narushima S."/>
            <person name="Irie J."/>
            <person name="Itoh H."/>
            <person name="Moriya K."/>
            <person name="Sugiura Y."/>
            <person name="Suematsu M."/>
            <person name="Moritoki N."/>
            <person name="Shibata S."/>
            <person name="Littman R.D."/>
            <person name="Fischbach A.M."/>
            <person name="Uwamino Y."/>
            <person name="Inoue T."/>
            <person name="Honda A."/>
            <person name="Hattori M."/>
            <person name="Murai T."/>
            <person name="Xavier J.R."/>
            <person name="Hirose N."/>
            <person name="Honda K."/>
        </authorList>
    </citation>
    <scope>NUCLEOTIDE SEQUENCE</scope>
    <source>
        <strain evidence="3">CE91-St16</strain>
    </source>
</reference>
<evidence type="ECO:0000259" key="2">
    <source>
        <dbReference type="Pfam" id="PF03372"/>
    </source>
</evidence>
<dbReference type="RefSeq" id="WP_244077196.1">
    <property type="nucleotide sequence ID" value="NZ_AP025581.1"/>
</dbReference>
<dbReference type="PANTHER" id="PTHR14859">
    <property type="entry name" value="CALCOFLUOR WHITE HYPERSENSITIVE PROTEIN PRECURSOR"/>
    <property type="match status" value="1"/>
</dbReference>
<dbReference type="InterPro" id="IPR051916">
    <property type="entry name" value="GPI-anchor_lipid_remodeler"/>
</dbReference>
<keyword evidence="1" id="KW-0472">Membrane</keyword>
<dbReference type="CDD" id="cd09084">
    <property type="entry name" value="EEP-2"/>
    <property type="match status" value="1"/>
</dbReference>
<keyword evidence="3" id="KW-0540">Nuclease</keyword>
<dbReference type="GO" id="GO:0004519">
    <property type="term" value="F:endonuclease activity"/>
    <property type="evidence" value="ECO:0007669"/>
    <property type="project" value="UniProtKB-KW"/>
</dbReference>
<dbReference type="EMBL" id="BQOL01000003">
    <property type="protein sequence ID" value="GKI20516.1"/>
    <property type="molecule type" value="Genomic_DNA"/>
</dbReference>
<evidence type="ECO:0000313" key="4">
    <source>
        <dbReference type="Proteomes" id="UP001055105"/>
    </source>
</evidence>
<dbReference type="InterPro" id="IPR005135">
    <property type="entry name" value="Endo/exonuclease/phosphatase"/>
</dbReference>
<organism evidence="3 4">
    <name type="scientific">Alistipes finegoldii</name>
    <dbReference type="NCBI Taxonomy" id="214856"/>
    <lineage>
        <taxon>Bacteria</taxon>
        <taxon>Pseudomonadati</taxon>
        <taxon>Bacteroidota</taxon>
        <taxon>Bacteroidia</taxon>
        <taxon>Bacteroidales</taxon>
        <taxon>Rikenellaceae</taxon>
        <taxon>Alistipes</taxon>
    </lineage>
</organism>
<dbReference type="PANTHER" id="PTHR14859:SF15">
    <property type="entry name" value="ENDONUCLEASE_EXONUCLEASE_PHOSPHATASE DOMAIN-CONTAINING PROTEIN"/>
    <property type="match status" value="1"/>
</dbReference>
<proteinExistence type="predicted"/>
<dbReference type="SUPFAM" id="SSF56219">
    <property type="entry name" value="DNase I-like"/>
    <property type="match status" value="1"/>
</dbReference>
<dbReference type="GO" id="GO:0006506">
    <property type="term" value="P:GPI anchor biosynthetic process"/>
    <property type="evidence" value="ECO:0007669"/>
    <property type="project" value="TreeGrafter"/>
</dbReference>
<evidence type="ECO:0000313" key="3">
    <source>
        <dbReference type="EMBL" id="GKI20516.1"/>
    </source>
</evidence>
<dbReference type="InterPro" id="IPR036691">
    <property type="entry name" value="Endo/exonu/phosph_ase_sf"/>
</dbReference>
<protein>
    <submittedName>
        <fullName evidence="3">Endonuclease</fullName>
    </submittedName>
</protein>
<comment type="caution">
    <text evidence="3">The sequence shown here is derived from an EMBL/GenBank/DDBJ whole genome shotgun (WGS) entry which is preliminary data.</text>
</comment>
<gene>
    <name evidence="3" type="ORF">CE91St16_34240</name>
</gene>
<keyword evidence="1" id="KW-0812">Transmembrane</keyword>
<evidence type="ECO:0000256" key="1">
    <source>
        <dbReference type="SAM" id="Phobius"/>
    </source>
</evidence>
<keyword evidence="1" id="KW-1133">Transmembrane helix</keyword>
<feature type="domain" description="Endonuclease/exonuclease/phosphatase" evidence="2">
    <location>
        <begin position="107"/>
        <end position="338"/>
    </location>
</feature>
<dbReference type="Gene3D" id="3.60.10.10">
    <property type="entry name" value="Endonuclease/exonuclease/phosphatase"/>
    <property type="match status" value="1"/>
</dbReference>
<dbReference type="GO" id="GO:0016020">
    <property type="term" value="C:membrane"/>
    <property type="evidence" value="ECO:0007669"/>
    <property type="project" value="GOC"/>
</dbReference>
<feature type="transmembrane region" description="Helical" evidence="1">
    <location>
        <begin position="69"/>
        <end position="86"/>
    </location>
</feature>